<proteinExistence type="predicted"/>
<sequence length="228" mass="23204">IALMGQTSGLPCGTCPGGQWTAPPANQHHAPGGGLVGNNDILNGVLSNNYKPSPASQAPVQQQWQPQNPGLVQGLLGGPLLSDNSILNGLGSNNYKPSSAPKGSQWDSPQQQWTPSQPQHPAPAPQQQPQNGGSGGLLGGGLVGNNDILNGVLSNNYKPSPASQAPVQQQWQPQNPGLVQGLLGGPLLSDNSILNGLGSNNYKPSSAPKGGRGLISGNNIGDGILSNH</sequence>
<organism evidence="2 3">
    <name type="scientific">Plutella xylostella</name>
    <name type="common">Diamondback moth</name>
    <name type="synonym">Plutella maculipennis</name>
    <dbReference type="NCBI Taxonomy" id="51655"/>
    <lineage>
        <taxon>Eukaryota</taxon>
        <taxon>Metazoa</taxon>
        <taxon>Ecdysozoa</taxon>
        <taxon>Arthropoda</taxon>
        <taxon>Hexapoda</taxon>
        <taxon>Insecta</taxon>
        <taxon>Pterygota</taxon>
        <taxon>Neoptera</taxon>
        <taxon>Endopterygota</taxon>
        <taxon>Lepidoptera</taxon>
        <taxon>Glossata</taxon>
        <taxon>Ditrysia</taxon>
        <taxon>Yponomeutoidea</taxon>
        <taxon>Plutellidae</taxon>
        <taxon>Plutella</taxon>
    </lineage>
</organism>
<feature type="compositionally biased region" description="Gly residues" evidence="1">
    <location>
        <begin position="132"/>
        <end position="143"/>
    </location>
</feature>
<feature type="region of interest" description="Disordered" evidence="1">
    <location>
        <begin position="17"/>
        <end position="62"/>
    </location>
</feature>
<evidence type="ECO:0000313" key="2">
    <source>
        <dbReference type="EMBL" id="KAG7309425.1"/>
    </source>
</evidence>
<name>A0ABQ7QWJ9_PLUXY</name>
<protein>
    <recommendedName>
        <fullName evidence="4">TNR6C</fullName>
    </recommendedName>
</protein>
<feature type="compositionally biased region" description="Low complexity" evidence="1">
    <location>
        <begin position="52"/>
        <end position="62"/>
    </location>
</feature>
<feature type="region of interest" description="Disordered" evidence="1">
    <location>
        <begin position="88"/>
        <end position="175"/>
    </location>
</feature>
<evidence type="ECO:0000256" key="1">
    <source>
        <dbReference type="SAM" id="MobiDB-lite"/>
    </source>
</evidence>
<evidence type="ECO:0008006" key="4">
    <source>
        <dbReference type="Google" id="ProtNLM"/>
    </source>
</evidence>
<keyword evidence="3" id="KW-1185">Reference proteome</keyword>
<feature type="region of interest" description="Disordered" evidence="1">
    <location>
        <begin position="199"/>
        <end position="228"/>
    </location>
</feature>
<accession>A0ABQ7QWJ9</accession>
<dbReference type="EMBL" id="JAHIBW010000007">
    <property type="protein sequence ID" value="KAG7309425.1"/>
    <property type="molecule type" value="Genomic_DNA"/>
</dbReference>
<evidence type="ECO:0000313" key="3">
    <source>
        <dbReference type="Proteomes" id="UP000823941"/>
    </source>
</evidence>
<feature type="compositionally biased region" description="Low complexity" evidence="1">
    <location>
        <begin position="104"/>
        <end position="117"/>
    </location>
</feature>
<gene>
    <name evidence="2" type="ORF">JYU34_005392</name>
</gene>
<comment type="caution">
    <text evidence="2">The sequence shown here is derived from an EMBL/GenBank/DDBJ whole genome shotgun (WGS) entry which is preliminary data.</text>
</comment>
<dbReference type="Proteomes" id="UP000823941">
    <property type="component" value="Chromosome 7"/>
</dbReference>
<reference evidence="2 3" key="1">
    <citation type="submission" date="2021-06" db="EMBL/GenBank/DDBJ databases">
        <title>A haploid diamondback moth (Plutella xylostella L.) genome assembly resolves 31 chromosomes and identifies a diamide resistance mutation.</title>
        <authorList>
            <person name="Ward C.M."/>
            <person name="Perry K.D."/>
            <person name="Baker G."/>
            <person name="Powis K."/>
            <person name="Heckel D.G."/>
            <person name="Baxter S.W."/>
        </authorList>
    </citation>
    <scope>NUCLEOTIDE SEQUENCE [LARGE SCALE GENOMIC DNA]</scope>
    <source>
        <strain evidence="2 3">LV</strain>
        <tissue evidence="2">Single pupa</tissue>
    </source>
</reference>
<feature type="non-terminal residue" evidence="2">
    <location>
        <position position="1"/>
    </location>
</feature>
<feature type="compositionally biased region" description="Polar residues" evidence="1">
    <location>
        <begin position="88"/>
        <end position="97"/>
    </location>
</feature>
<feature type="compositionally biased region" description="Low complexity" evidence="1">
    <location>
        <begin position="159"/>
        <end position="175"/>
    </location>
</feature>